<protein>
    <submittedName>
        <fullName evidence="1">Uncharacterized protein</fullName>
    </submittedName>
</protein>
<comment type="caution">
    <text evidence="1">The sequence shown here is derived from an EMBL/GenBank/DDBJ whole genome shotgun (WGS) entry which is preliminary data.</text>
</comment>
<accession>A0AC60NUI7</accession>
<sequence length="647" mass="72162">MRLTLLLALLGGAAALAAVTRRAVQTSSGLLRGVRSRISSMGHVEKFLGVPYARAPLGELRFAPPVPMEEDAARRQLDTDKHGPSCFQPPHLKEVMSNLLDTDSTEMSEDCLTLNVYVPELQDAERLPVIVWLPGEGFDYAMSRHFDGSYLALLGRVIVVTVNYRVAAFGFLSTLTTEAPGNVGLFDQRMALKWVKNNIEHFNGNPDKVTLMGRFTGSMSASMHLSSPIKERLFERAVLQSGIAVGGYVFDSAPLNVTGKLANAVGCQRDSIADMVSCLQELPASNLLRSSLRIGQSFRPVFDGELVIEEPMEAVKKGRHQAVDVIIGTNQHEGSLCLLTLQYLKSHFYDRLLRNTLTPEDLDEMVDYHVHDFMKKKDDVLARVVLHEYRYQHARETLRHQYIHFCGDMYLASHAEKMARLLSHHKKGSVFVYQFSHRPSFSTQPGFIGAAHGDDVLFALGLVLKQQDIPKEETLLSKKMGNGSNHAVNRSTFFSIPNSDPSLVDDLRWDMEWPEYNRNSKHVMHFVTGHLMAKPSKLDRATSFWHEVVPVLEETRTYRTVHQPMMTGHSMAITSSRAFASEPGPLLFSSRPGMALSLPEHLSTTTQGTGFIIVAIAVCNVVLIVALTVSVTLLCRPRARYHSLEKL</sequence>
<evidence type="ECO:0000313" key="1">
    <source>
        <dbReference type="EMBL" id="KAG0410811.1"/>
    </source>
</evidence>
<proteinExistence type="predicted"/>
<dbReference type="EMBL" id="JABSTQ010011486">
    <property type="protein sequence ID" value="KAG0410811.1"/>
    <property type="molecule type" value="Genomic_DNA"/>
</dbReference>
<name>A0AC60NUI7_IXOPE</name>
<keyword evidence="2" id="KW-1185">Reference proteome</keyword>
<organism evidence="1 2">
    <name type="scientific">Ixodes persulcatus</name>
    <name type="common">Taiga tick</name>
    <dbReference type="NCBI Taxonomy" id="34615"/>
    <lineage>
        <taxon>Eukaryota</taxon>
        <taxon>Metazoa</taxon>
        <taxon>Ecdysozoa</taxon>
        <taxon>Arthropoda</taxon>
        <taxon>Chelicerata</taxon>
        <taxon>Arachnida</taxon>
        <taxon>Acari</taxon>
        <taxon>Parasitiformes</taxon>
        <taxon>Ixodida</taxon>
        <taxon>Ixodoidea</taxon>
        <taxon>Ixodidae</taxon>
        <taxon>Ixodinae</taxon>
        <taxon>Ixodes</taxon>
    </lineage>
</organism>
<evidence type="ECO:0000313" key="2">
    <source>
        <dbReference type="Proteomes" id="UP000805193"/>
    </source>
</evidence>
<gene>
    <name evidence="1" type="ORF">HPB47_012062</name>
</gene>
<reference evidence="1 2" key="1">
    <citation type="journal article" date="2020" name="Cell">
        <title>Large-Scale Comparative Analyses of Tick Genomes Elucidate Their Genetic Diversity and Vector Capacities.</title>
        <authorList>
            <consortium name="Tick Genome and Microbiome Consortium (TIGMIC)"/>
            <person name="Jia N."/>
            <person name="Wang J."/>
            <person name="Shi W."/>
            <person name="Du L."/>
            <person name="Sun Y."/>
            <person name="Zhan W."/>
            <person name="Jiang J.F."/>
            <person name="Wang Q."/>
            <person name="Zhang B."/>
            <person name="Ji P."/>
            <person name="Bell-Sakyi L."/>
            <person name="Cui X.M."/>
            <person name="Yuan T.T."/>
            <person name="Jiang B.G."/>
            <person name="Yang W.F."/>
            <person name="Lam T.T."/>
            <person name="Chang Q.C."/>
            <person name="Ding S.J."/>
            <person name="Wang X.J."/>
            <person name="Zhu J.G."/>
            <person name="Ruan X.D."/>
            <person name="Zhao L."/>
            <person name="Wei J.T."/>
            <person name="Ye R.Z."/>
            <person name="Que T.C."/>
            <person name="Du C.H."/>
            <person name="Zhou Y.H."/>
            <person name="Cheng J.X."/>
            <person name="Dai P.F."/>
            <person name="Guo W.B."/>
            <person name="Han X.H."/>
            <person name="Huang E.J."/>
            <person name="Li L.F."/>
            <person name="Wei W."/>
            <person name="Gao Y.C."/>
            <person name="Liu J.Z."/>
            <person name="Shao H.Z."/>
            <person name="Wang X."/>
            <person name="Wang C.C."/>
            <person name="Yang T.C."/>
            <person name="Huo Q.B."/>
            <person name="Li W."/>
            <person name="Chen H.Y."/>
            <person name="Chen S.E."/>
            <person name="Zhou L.G."/>
            <person name="Ni X.B."/>
            <person name="Tian J.H."/>
            <person name="Sheng Y."/>
            <person name="Liu T."/>
            <person name="Pan Y.S."/>
            <person name="Xia L.Y."/>
            <person name="Li J."/>
            <person name="Zhao F."/>
            <person name="Cao W.C."/>
        </authorList>
    </citation>
    <scope>NUCLEOTIDE SEQUENCE [LARGE SCALE GENOMIC DNA]</scope>
    <source>
        <strain evidence="1">Iper-2018</strain>
    </source>
</reference>
<dbReference type="Proteomes" id="UP000805193">
    <property type="component" value="Unassembled WGS sequence"/>
</dbReference>